<evidence type="ECO:0000313" key="6">
    <source>
        <dbReference type="Proteomes" id="UP000183071"/>
    </source>
</evidence>
<dbReference type="InterPro" id="IPR013545">
    <property type="entry name" value="T2SS_protein-GspG_C"/>
</dbReference>
<protein>
    <submittedName>
        <fullName evidence="3">General secretion pathway protein G</fullName>
    </submittedName>
    <submittedName>
        <fullName evidence="4">Type II secretion system (T2SS), protein G</fullName>
    </submittedName>
</protein>
<dbReference type="AlphaFoldDB" id="A0A0M9CGE5"/>
<dbReference type="Proteomes" id="UP000183071">
    <property type="component" value="Unassembled WGS sequence"/>
</dbReference>
<dbReference type="EMBL" id="LGBR01000001">
    <property type="protein sequence ID" value="KOY51405.1"/>
    <property type="molecule type" value="Genomic_DNA"/>
</dbReference>
<evidence type="ECO:0000256" key="1">
    <source>
        <dbReference type="SAM" id="Phobius"/>
    </source>
</evidence>
<dbReference type="InterPro" id="IPR045584">
    <property type="entry name" value="Pilin-like"/>
</dbReference>
<dbReference type="PATRIC" id="fig|1300348.6.peg.965"/>
<evidence type="ECO:0000313" key="3">
    <source>
        <dbReference type="EMBL" id="KOY51405.1"/>
    </source>
</evidence>
<dbReference type="Pfam" id="PF08334">
    <property type="entry name" value="T2SSG"/>
    <property type="match status" value="1"/>
</dbReference>
<sequence length="152" mass="18243">MAELFSEILEWYLDIKYWIKHKKRRKFEKENNLPKSIVWHPMTKPLLIAFPIFLLTFALISYFNLENRPIENTNSKIVKIQLLLSSEKKQFGFYPKELKEIIRNNPLHKNITKDYWGNDFIYKVSKDSLNYQLISFGKDQKPNTSDDIIKTN</sequence>
<dbReference type="Gene3D" id="3.30.700.10">
    <property type="entry name" value="Glycoprotein, Type 4 Pilin"/>
    <property type="match status" value="1"/>
</dbReference>
<proteinExistence type="predicted"/>
<reference evidence="4 6" key="2">
    <citation type="submission" date="2016-10" db="EMBL/GenBank/DDBJ databases">
        <authorList>
            <person name="Varghese N."/>
            <person name="Submissions S."/>
        </authorList>
    </citation>
    <scope>NUCLEOTIDE SEQUENCE [LARGE SCALE GENOMIC DNA]</scope>
    <source>
        <strain evidence="4 6">DSW-5</strain>
    </source>
</reference>
<evidence type="ECO:0000313" key="5">
    <source>
        <dbReference type="Proteomes" id="UP000037716"/>
    </source>
</evidence>
<keyword evidence="6" id="KW-1185">Reference proteome</keyword>
<evidence type="ECO:0000313" key="4">
    <source>
        <dbReference type="EMBL" id="SEE12102.1"/>
    </source>
</evidence>
<dbReference type="OrthoDB" id="1447786at2"/>
<feature type="transmembrane region" description="Helical" evidence="1">
    <location>
        <begin position="46"/>
        <end position="65"/>
    </location>
</feature>
<dbReference type="EMBL" id="FNUE01000001">
    <property type="protein sequence ID" value="SEE12102.1"/>
    <property type="molecule type" value="Genomic_DNA"/>
</dbReference>
<organism evidence="3 5">
    <name type="scientific">Polaribacter dokdonensis DSW-5</name>
    <dbReference type="NCBI Taxonomy" id="1300348"/>
    <lineage>
        <taxon>Bacteria</taxon>
        <taxon>Pseudomonadati</taxon>
        <taxon>Bacteroidota</taxon>
        <taxon>Flavobacteriia</taxon>
        <taxon>Flavobacteriales</taxon>
        <taxon>Flavobacteriaceae</taxon>
    </lineage>
</organism>
<name>A0A0M9CGE5_9FLAO</name>
<dbReference type="Proteomes" id="UP000037716">
    <property type="component" value="Unassembled WGS sequence"/>
</dbReference>
<keyword evidence="1" id="KW-1133">Transmembrane helix</keyword>
<accession>A0A0M9CGE5</accession>
<reference evidence="3 5" key="1">
    <citation type="submission" date="2015-07" db="EMBL/GenBank/DDBJ databases">
        <title>Genome of Polaribacter dokdonenesis DSW-5, isolated from seawater off Dokdo in Korea.</title>
        <authorList>
            <person name="Yoon K."/>
            <person name="Song J.Y."/>
            <person name="Kim J.F."/>
        </authorList>
    </citation>
    <scope>NUCLEOTIDE SEQUENCE [LARGE SCALE GENOMIC DNA]</scope>
    <source>
        <strain evidence="3 5">DSW-5</strain>
    </source>
</reference>
<keyword evidence="1" id="KW-0472">Membrane</keyword>
<comment type="caution">
    <text evidence="3">The sequence shown here is derived from an EMBL/GenBank/DDBJ whole genome shotgun (WGS) entry which is preliminary data.</text>
</comment>
<dbReference type="STRING" id="1300348.I602_965"/>
<feature type="domain" description="Type II secretion system protein GspG C-terminal" evidence="2">
    <location>
        <begin position="105"/>
        <end position="147"/>
    </location>
</feature>
<evidence type="ECO:0000259" key="2">
    <source>
        <dbReference type="Pfam" id="PF08334"/>
    </source>
</evidence>
<dbReference type="SUPFAM" id="SSF54523">
    <property type="entry name" value="Pili subunits"/>
    <property type="match status" value="1"/>
</dbReference>
<gene>
    <name evidence="3" type="ORF">I602_965</name>
    <name evidence="4" type="ORF">SAMN05444353_0810</name>
</gene>
<dbReference type="RefSeq" id="WP_053973592.1">
    <property type="nucleotide sequence ID" value="NZ_FNUE01000001.1"/>
</dbReference>
<keyword evidence="1" id="KW-0812">Transmembrane</keyword>